<accession>A0A2H3D2U0</accession>
<organism evidence="1 2">
    <name type="scientific">Armillaria gallica</name>
    <name type="common">Bulbous honey fungus</name>
    <name type="synonym">Armillaria bulbosa</name>
    <dbReference type="NCBI Taxonomy" id="47427"/>
    <lineage>
        <taxon>Eukaryota</taxon>
        <taxon>Fungi</taxon>
        <taxon>Dikarya</taxon>
        <taxon>Basidiomycota</taxon>
        <taxon>Agaricomycotina</taxon>
        <taxon>Agaricomycetes</taxon>
        <taxon>Agaricomycetidae</taxon>
        <taxon>Agaricales</taxon>
        <taxon>Marasmiineae</taxon>
        <taxon>Physalacriaceae</taxon>
        <taxon>Armillaria</taxon>
    </lineage>
</organism>
<protein>
    <submittedName>
        <fullName evidence="1">Uncharacterized protein</fullName>
    </submittedName>
</protein>
<reference evidence="2" key="1">
    <citation type="journal article" date="2017" name="Nat. Ecol. Evol.">
        <title>Genome expansion and lineage-specific genetic innovations in the forest pathogenic fungi Armillaria.</title>
        <authorList>
            <person name="Sipos G."/>
            <person name="Prasanna A.N."/>
            <person name="Walter M.C."/>
            <person name="O'Connor E."/>
            <person name="Balint B."/>
            <person name="Krizsan K."/>
            <person name="Kiss B."/>
            <person name="Hess J."/>
            <person name="Varga T."/>
            <person name="Slot J."/>
            <person name="Riley R."/>
            <person name="Boka B."/>
            <person name="Rigling D."/>
            <person name="Barry K."/>
            <person name="Lee J."/>
            <person name="Mihaltcheva S."/>
            <person name="LaButti K."/>
            <person name="Lipzen A."/>
            <person name="Waldron R."/>
            <person name="Moloney N.M."/>
            <person name="Sperisen C."/>
            <person name="Kredics L."/>
            <person name="Vagvoelgyi C."/>
            <person name="Patrignani A."/>
            <person name="Fitzpatrick D."/>
            <person name="Nagy I."/>
            <person name="Doyle S."/>
            <person name="Anderson J.B."/>
            <person name="Grigoriev I.V."/>
            <person name="Gueldener U."/>
            <person name="Muensterkoetter M."/>
            <person name="Nagy L.G."/>
        </authorList>
    </citation>
    <scope>NUCLEOTIDE SEQUENCE [LARGE SCALE GENOMIC DNA]</scope>
    <source>
        <strain evidence="2">Ar21-2</strain>
    </source>
</reference>
<evidence type="ECO:0000313" key="1">
    <source>
        <dbReference type="EMBL" id="PBK81836.1"/>
    </source>
</evidence>
<keyword evidence="2" id="KW-1185">Reference proteome</keyword>
<dbReference type="Proteomes" id="UP000217790">
    <property type="component" value="Unassembled WGS sequence"/>
</dbReference>
<gene>
    <name evidence="1" type="ORF">ARMGADRAFT_1171246</name>
</gene>
<evidence type="ECO:0000313" key="2">
    <source>
        <dbReference type="Proteomes" id="UP000217790"/>
    </source>
</evidence>
<sequence length="107" mass="11453">MFISSICGHITLESAGLIALADLSTVAVRTALTGTSDALVLAPGMHQQQSAVNINDGEVPLAGSIITEYVFRVENPAIVNYIHHHNAHHFYCDASDAEKSSYPYLIG</sequence>
<dbReference type="AlphaFoldDB" id="A0A2H3D2U0"/>
<dbReference type="OrthoDB" id="3041350at2759"/>
<proteinExistence type="predicted"/>
<dbReference type="STRING" id="47427.A0A2H3D2U0"/>
<dbReference type="InParanoid" id="A0A2H3D2U0"/>
<dbReference type="EMBL" id="KZ293724">
    <property type="protein sequence ID" value="PBK81836.1"/>
    <property type="molecule type" value="Genomic_DNA"/>
</dbReference>
<name>A0A2H3D2U0_ARMGA</name>